<comment type="caution">
    <text evidence="2">The sequence shown here is derived from an EMBL/GenBank/DDBJ whole genome shotgun (WGS) entry which is preliminary data.</text>
</comment>
<dbReference type="EMBL" id="VDEP01000506">
    <property type="protein sequence ID" value="KAA1068172.1"/>
    <property type="molecule type" value="Genomic_DNA"/>
</dbReference>
<evidence type="ECO:0000313" key="3">
    <source>
        <dbReference type="Proteomes" id="UP000325313"/>
    </source>
</evidence>
<accession>A0A5B0LUR8</accession>
<feature type="chain" id="PRO_5023138926" evidence="1">
    <location>
        <begin position="26"/>
        <end position="132"/>
    </location>
</feature>
<organism evidence="2 3">
    <name type="scientific">Puccinia graminis f. sp. tritici</name>
    <dbReference type="NCBI Taxonomy" id="56615"/>
    <lineage>
        <taxon>Eukaryota</taxon>
        <taxon>Fungi</taxon>
        <taxon>Dikarya</taxon>
        <taxon>Basidiomycota</taxon>
        <taxon>Pucciniomycotina</taxon>
        <taxon>Pucciniomycetes</taxon>
        <taxon>Pucciniales</taxon>
        <taxon>Pucciniaceae</taxon>
        <taxon>Puccinia</taxon>
    </lineage>
</organism>
<protein>
    <submittedName>
        <fullName evidence="2">Uncharacterized protein</fullName>
    </submittedName>
</protein>
<reference evidence="2 3" key="1">
    <citation type="submission" date="2019-05" db="EMBL/GenBank/DDBJ databases">
        <title>Emergence of the Ug99 lineage of the wheat stem rust pathogen through somatic hybridization.</title>
        <authorList>
            <person name="Li F."/>
            <person name="Upadhyaya N.M."/>
            <person name="Sperschneider J."/>
            <person name="Matny O."/>
            <person name="Nguyen-Phuc H."/>
            <person name="Mago R."/>
            <person name="Raley C."/>
            <person name="Miller M.E."/>
            <person name="Silverstein K.A.T."/>
            <person name="Henningsen E."/>
            <person name="Hirsch C.D."/>
            <person name="Visser B."/>
            <person name="Pretorius Z.A."/>
            <person name="Steffenson B.J."/>
            <person name="Schwessinger B."/>
            <person name="Dodds P.N."/>
            <person name="Figueroa M."/>
        </authorList>
    </citation>
    <scope>NUCLEOTIDE SEQUENCE [LARGE SCALE GENOMIC DNA]</scope>
    <source>
        <strain evidence="2 3">Ug99</strain>
    </source>
</reference>
<name>A0A5B0LUR8_PUCGR</name>
<gene>
    <name evidence="2" type="ORF">PGTUg99_024099</name>
</gene>
<keyword evidence="1" id="KW-0732">Signal</keyword>
<feature type="signal peptide" evidence="1">
    <location>
        <begin position="1"/>
        <end position="25"/>
    </location>
</feature>
<proteinExistence type="predicted"/>
<dbReference type="Proteomes" id="UP000325313">
    <property type="component" value="Unassembled WGS sequence"/>
</dbReference>
<evidence type="ECO:0000313" key="2">
    <source>
        <dbReference type="EMBL" id="KAA1068172.1"/>
    </source>
</evidence>
<sequence>MQLSKMFPAFFVLLIQSMMTSNVEAFGCKDNYQVWGFPHAGCLKVTADGDQVTTIDAPWNEERSTYYCDLDSEYERQLCCAHDEDMGHTFYPDRLINNCKQIDGSGFQWPLLSYWPSGSPQDQPNNKTPPGL</sequence>
<dbReference type="AlphaFoldDB" id="A0A5B0LUR8"/>
<evidence type="ECO:0000256" key="1">
    <source>
        <dbReference type="SAM" id="SignalP"/>
    </source>
</evidence>